<evidence type="ECO:0000313" key="3">
    <source>
        <dbReference type="Proteomes" id="UP000663823"/>
    </source>
</evidence>
<protein>
    <submittedName>
        <fullName evidence="2">Uncharacterized protein</fullName>
    </submittedName>
</protein>
<evidence type="ECO:0000313" key="2">
    <source>
        <dbReference type="EMBL" id="CAF3994560.1"/>
    </source>
</evidence>
<accession>A0A819NBB5</accession>
<feature type="non-terminal residue" evidence="2">
    <location>
        <position position="1"/>
    </location>
</feature>
<organism evidence="2 3">
    <name type="scientific">Rotaria sordida</name>
    <dbReference type="NCBI Taxonomy" id="392033"/>
    <lineage>
        <taxon>Eukaryota</taxon>
        <taxon>Metazoa</taxon>
        <taxon>Spiralia</taxon>
        <taxon>Gnathifera</taxon>
        <taxon>Rotifera</taxon>
        <taxon>Eurotatoria</taxon>
        <taxon>Bdelloidea</taxon>
        <taxon>Philodinida</taxon>
        <taxon>Philodinidae</taxon>
        <taxon>Rotaria</taxon>
    </lineage>
</organism>
<feature type="region of interest" description="Disordered" evidence="1">
    <location>
        <begin position="1"/>
        <end position="27"/>
    </location>
</feature>
<reference evidence="2" key="1">
    <citation type="submission" date="2021-02" db="EMBL/GenBank/DDBJ databases">
        <authorList>
            <person name="Nowell W R."/>
        </authorList>
    </citation>
    <scope>NUCLEOTIDE SEQUENCE</scope>
</reference>
<evidence type="ECO:0000256" key="1">
    <source>
        <dbReference type="SAM" id="MobiDB-lite"/>
    </source>
</evidence>
<feature type="compositionally biased region" description="Polar residues" evidence="1">
    <location>
        <begin position="12"/>
        <end position="27"/>
    </location>
</feature>
<dbReference type="EMBL" id="CAJOAX010006895">
    <property type="protein sequence ID" value="CAF3994560.1"/>
    <property type="molecule type" value="Genomic_DNA"/>
</dbReference>
<sequence length="27" mass="2908">LLATLTHGFPQFPTSPMSTQQPAIVKP</sequence>
<dbReference type="Proteomes" id="UP000663823">
    <property type="component" value="Unassembled WGS sequence"/>
</dbReference>
<gene>
    <name evidence="2" type="ORF">OTI717_LOCUS28665</name>
</gene>
<name>A0A819NBB5_9BILA</name>
<comment type="caution">
    <text evidence="2">The sequence shown here is derived from an EMBL/GenBank/DDBJ whole genome shotgun (WGS) entry which is preliminary data.</text>
</comment>
<proteinExistence type="predicted"/>
<dbReference type="AlphaFoldDB" id="A0A819NBB5"/>